<dbReference type="OMA" id="EAFVFWP"/>
<keyword evidence="1" id="KW-0812">Transmembrane</keyword>
<organism evidence="2 3">
    <name type="scientific">Paramecium tetraurelia</name>
    <dbReference type="NCBI Taxonomy" id="5888"/>
    <lineage>
        <taxon>Eukaryota</taxon>
        <taxon>Sar</taxon>
        <taxon>Alveolata</taxon>
        <taxon>Ciliophora</taxon>
        <taxon>Intramacronucleata</taxon>
        <taxon>Oligohymenophorea</taxon>
        <taxon>Peniculida</taxon>
        <taxon>Parameciidae</taxon>
        <taxon>Paramecium</taxon>
    </lineage>
</organism>
<accession>A0DZW5</accession>
<dbReference type="InParanoid" id="A0DZW5"/>
<evidence type="ECO:0000256" key="1">
    <source>
        <dbReference type="SAM" id="Phobius"/>
    </source>
</evidence>
<dbReference type="OrthoDB" id="306934at2759"/>
<dbReference type="AlphaFoldDB" id="A0DZW5"/>
<protein>
    <recommendedName>
        <fullName evidence="4">Transmembrane protein</fullName>
    </recommendedName>
</protein>
<feature type="transmembrane region" description="Helical" evidence="1">
    <location>
        <begin position="6"/>
        <end position="26"/>
    </location>
</feature>
<dbReference type="HOGENOM" id="CLU_1104546_0_0_1"/>
<name>A0DZW5_PARTE</name>
<dbReference type="EMBL" id="CT868650">
    <property type="protein sequence ID" value="CAK88582.1"/>
    <property type="molecule type" value="Genomic_DNA"/>
</dbReference>
<sequence length="252" mass="29580">MEDLDYAGINFGAIVFLYLFAVFYLLKLNSKWFAQKTQDQNSNTQSSCLDQILEAFVFWPKETKKNHNLICIEKVANIFVIFTNQEVAYSLFEQQQNFKDDLQVSLYKYLYIPLICFGGFLLQKVFYYMCYSFYKECIFKQLEKKYPKTSKFAFSDPRSRSMFFFGYVIANLVVIVIVFSDSANLATFGSCILSALIGSGIQIFGPELLFVIVFVQFFQLDYKLYTILFQQKKPNVSNEKIERYNQENQTLR</sequence>
<proteinExistence type="predicted"/>
<feature type="transmembrane region" description="Helical" evidence="1">
    <location>
        <begin position="191"/>
        <end position="218"/>
    </location>
</feature>
<feature type="transmembrane region" description="Helical" evidence="1">
    <location>
        <begin position="109"/>
        <end position="134"/>
    </location>
</feature>
<evidence type="ECO:0000313" key="2">
    <source>
        <dbReference type="EMBL" id="CAK88582.1"/>
    </source>
</evidence>
<dbReference type="GeneID" id="5041764"/>
<evidence type="ECO:0008006" key="4">
    <source>
        <dbReference type="Google" id="ProtNLM"/>
    </source>
</evidence>
<dbReference type="Proteomes" id="UP000000600">
    <property type="component" value="Unassembled WGS sequence"/>
</dbReference>
<gene>
    <name evidence="2" type="ORF">GSPATT00021750001</name>
</gene>
<reference evidence="2 3" key="1">
    <citation type="journal article" date="2006" name="Nature">
        <title>Global trends of whole-genome duplications revealed by the ciliate Paramecium tetraurelia.</title>
        <authorList>
            <consortium name="Genoscope"/>
            <person name="Aury J.-M."/>
            <person name="Jaillon O."/>
            <person name="Duret L."/>
            <person name="Noel B."/>
            <person name="Jubin C."/>
            <person name="Porcel B.M."/>
            <person name="Segurens B."/>
            <person name="Daubin V."/>
            <person name="Anthouard V."/>
            <person name="Aiach N."/>
            <person name="Arnaiz O."/>
            <person name="Billaut A."/>
            <person name="Beisson J."/>
            <person name="Blanc I."/>
            <person name="Bouhouche K."/>
            <person name="Camara F."/>
            <person name="Duharcourt S."/>
            <person name="Guigo R."/>
            <person name="Gogendeau D."/>
            <person name="Katinka M."/>
            <person name="Keller A.-M."/>
            <person name="Kissmehl R."/>
            <person name="Klotz C."/>
            <person name="Koll F."/>
            <person name="Le Moue A."/>
            <person name="Lepere C."/>
            <person name="Malinsky S."/>
            <person name="Nowacki M."/>
            <person name="Nowak J.K."/>
            <person name="Plattner H."/>
            <person name="Poulain J."/>
            <person name="Ruiz F."/>
            <person name="Serrano V."/>
            <person name="Zagulski M."/>
            <person name="Dessen P."/>
            <person name="Betermier M."/>
            <person name="Weissenbach J."/>
            <person name="Scarpelli C."/>
            <person name="Schachter V."/>
            <person name="Sperling L."/>
            <person name="Meyer E."/>
            <person name="Cohen J."/>
            <person name="Wincker P."/>
        </authorList>
    </citation>
    <scope>NUCLEOTIDE SEQUENCE [LARGE SCALE GENOMIC DNA]</scope>
    <source>
        <strain evidence="2 3">Stock d4-2</strain>
    </source>
</reference>
<dbReference type="KEGG" id="ptm:GSPATT00021750001"/>
<dbReference type="RefSeq" id="XP_001455979.1">
    <property type="nucleotide sequence ID" value="XM_001455942.1"/>
</dbReference>
<feature type="transmembrane region" description="Helical" evidence="1">
    <location>
        <begin position="161"/>
        <end position="179"/>
    </location>
</feature>
<evidence type="ECO:0000313" key="3">
    <source>
        <dbReference type="Proteomes" id="UP000000600"/>
    </source>
</evidence>
<keyword evidence="3" id="KW-1185">Reference proteome</keyword>
<keyword evidence="1" id="KW-1133">Transmembrane helix</keyword>
<keyword evidence="1" id="KW-0472">Membrane</keyword>